<evidence type="ECO:0000313" key="2">
    <source>
        <dbReference type="EMBL" id="CAB9513531.1"/>
    </source>
</evidence>
<keyword evidence="3" id="KW-1185">Reference proteome</keyword>
<dbReference type="OrthoDB" id="52315at2759"/>
<proteinExistence type="predicted"/>
<name>A0A9N8E2T2_9STRA</name>
<dbReference type="AlphaFoldDB" id="A0A9N8E2T2"/>
<feature type="chain" id="PRO_5040367012" evidence="1">
    <location>
        <begin position="29"/>
        <end position="529"/>
    </location>
</feature>
<organism evidence="2 3">
    <name type="scientific">Seminavis robusta</name>
    <dbReference type="NCBI Taxonomy" id="568900"/>
    <lineage>
        <taxon>Eukaryota</taxon>
        <taxon>Sar</taxon>
        <taxon>Stramenopiles</taxon>
        <taxon>Ochrophyta</taxon>
        <taxon>Bacillariophyta</taxon>
        <taxon>Bacillariophyceae</taxon>
        <taxon>Bacillariophycidae</taxon>
        <taxon>Naviculales</taxon>
        <taxon>Naviculaceae</taxon>
        <taxon>Seminavis</taxon>
    </lineage>
</organism>
<keyword evidence="1" id="KW-0732">Signal</keyword>
<comment type="caution">
    <text evidence="2">The sequence shown here is derived from an EMBL/GenBank/DDBJ whole genome shotgun (WGS) entry which is preliminary data.</text>
</comment>
<protein>
    <submittedName>
        <fullName evidence="2">Uncharacterized protein</fullName>
    </submittedName>
</protein>
<evidence type="ECO:0000256" key="1">
    <source>
        <dbReference type="SAM" id="SignalP"/>
    </source>
</evidence>
<accession>A0A9N8E2T2</accession>
<feature type="signal peptide" evidence="1">
    <location>
        <begin position="1"/>
        <end position="28"/>
    </location>
</feature>
<gene>
    <name evidence="2" type="ORF">SEMRO_598_G172930.1</name>
</gene>
<reference evidence="2" key="1">
    <citation type="submission" date="2020-06" db="EMBL/GenBank/DDBJ databases">
        <authorList>
            <consortium name="Plant Systems Biology data submission"/>
        </authorList>
    </citation>
    <scope>NUCLEOTIDE SEQUENCE</scope>
    <source>
        <strain evidence="2">D6</strain>
    </source>
</reference>
<dbReference type="Proteomes" id="UP001153069">
    <property type="component" value="Unassembled WGS sequence"/>
</dbReference>
<dbReference type="EMBL" id="CAICTM010000597">
    <property type="protein sequence ID" value="CAB9513531.1"/>
    <property type="molecule type" value="Genomic_DNA"/>
</dbReference>
<sequence length="529" mass="56559">MLIPKVISTTTSLHLLQLLWLAPSLSMAFIPTGDCSDTTGTNGGRVGYHSPSPTDVYLPDCQNPLQRELWRVFLQEDGTAYMIPRPDGLGITYGLCNNDAFDQELMAKAQQYGLCDETVTDPTVINSMTPEDALRFANAFHRQLRFSISDDNQIYPWAPDEDILLACENITSQAALSHCEALANRCNDDTGECIDIGVIPSVEAVQELVPALNDLYGVLQEGEACIPSTVFGPTFGCPVADCFAEQSAGCEYDTAGAPFSVNDLGDCCQRQCYAVDSNGNECTGNNNPQQEGKIGESCDPASWGTDPNFCPVAKCAAPPEGCNYVFDHYVVDGDGNCCASLCYAVDADDNECTISLEGDEEEDTSSNGRVGSTCNATETGTDPNQCPVAGCTEALEGCDYVMDHFVINMDGHCCPSLCYAVDANGNECTISLEGEEDTSNGLIGSTCNATDTDPVPCAVALCAEAPEGCDYVNNHFVFNMDGQCCPSLCYAVDANGNECTHSSGARIVHSWVAAFWVGLSFAFHCLELS</sequence>
<evidence type="ECO:0000313" key="3">
    <source>
        <dbReference type="Proteomes" id="UP001153069"/>
    </source>
</evidence>